<comment type="caution">
    <text evidence="1">The sequence shown here is derived from an EMBL/GenBank/DDBJ whole genome shotgun (WGS) entry which is preliminary data.</text>
</comment>
<protein>
    <submittedName>
        <fullName evidence="1">Uncharacterized protein</fullName>
    </submittedName>
</protein>
<proteinExistence type="predicted"/>
<gene>
    <name evidence="1" type="ORF">DBV15_12867</name>
</gene>
<feature type="non-terminal residue" evidence="1">
    <location>
        <position position="143"/>
    </location>
</feature>
<accession>A0A4S2KSV2</accession>
<feature type="non-terminal residue" evidence="1">
    <location>
        <position position="1"/>
    </location>
</feature>
<dbReference type="AlphaFoldDB" id="A0A4S2KSV2"/>
<dbReference type="Proteomes" id="UP000310200">
    <property type="component" value="Unassembled WGS sequence"/>
</dbReference>
<name>A0A4S2KSV2_9HYME</name>
<reference evidence="1 2" key="1">
    <citation type="journal article" date="2019" name="Philos. Trans. R. Soc. Lond., B, Biol. Sci.">
        <title>Ant behaviour and brain gene expression of defending hosts depend on the ecological success of the intruding social parasite.</title>
        <authorList>
            <person name="Kaur R."/>
            <person name="Stoldt M."/>
            <person name="Jongepier E."/>
            <person name="Feldmeyer B."/>
            <person name="Menzel F."/>
            <person name="Bornberg-Bauer E."/>
            <person name="Foitzik S."/>
        </authorList>
    </citation>
    <scope>NUCLEOTIDE SEQUENCE [LARGE SCALE GENOMIC DNA]</scope>
    <source>
        <tissue evidence="1">Whole body</tissue>
    </source>
</reference>
<sequence>CFLDGSRVASGWVGGVAGGQKWVAQAGWEQWCVGGGVREPNTTLLAHSILHSFISLEDTAGMYIRKRRANISKSKNTDIRSSLQPISKQSTKPTVSRTSLGSVWVGILGEFPTESTRVVVPAASVAPATFIYIPPGVTMCNVP</sequence>
<organism evidence="1 2">
    <name type="scientific">Temnothorax longispinosus</name>
    <dbReference type="NCBI Taxonomy" id="300112"/>
    <lineage>
        <taxon>Eukaryota</taxon>
        <taxon>Metazoa</taxon>
        <taxon>Ecdysozoa</taxon>
        <taxon>Arthropoda</taxon>
        <taxon>Hexapoda</taxon>
        <taxon>Insecta</taxon>
        <taxon>Pterygota</taxon>
        <taxon>Neoptera</taxon>
        <taxon>Endopterygota</taxon>
        <taxon>Hymenoptera</taxon>
        <taxon>Apocrita</taxon>
        <taxon>Aculeata</taxon>
        <taxon>Formicoidea</taxon>
        <taxon>Formicidae</taxon>
        <taxon>Myrmicinae</taxon>
        <taxon>Temnothorax</taxon>
    </lineage>
</organism>
<keyword evidence="2" id="KW-1185">Reference proteome</keyword>
<evidence type="ECO:0000313" key="2">
    <source>
        <dbReference type="Proteomes" id="UP000310200"/>
    </source>
</evidence>
<dbReference type="EMBL" id="QBLH01001107">
    <property type="protein sequence ID" value="TGZ53083.1"/>
    <property type="molecule type" value="Genomic_DNA"/>
</dbReference>
<evidence type="ECO:0000313" key="1">
    <source>
        <dbReference type="EMBL" id="TGZ53083.1"/>
    </source>
</evidence>